<reference evidence="2 3" key="1">
    <citation type="submission" date="2017-01" db="EMBL/GenBank/DDBJ databases">
        <title>Lactobacillus chiayiensis sp. nov., a lactic acid bacterium isolated from compost.</title>
        <authorList>
            <person name="Huang C.-H."/>
        </authorList>
    </citation>
    <scope>NUCLEOTIDE SEQUENCE [LARGE SCALE GENOMIC DNA]</scope>
    <source>
        <strain evidence="3">chh01</strain>
    </source>
</reference>
<dbReference type="EMBL" id="MSSM01000011">
    <property type="protein sequence ID" value="RXT26786.1"/>
    <property type="molecule type" value="Genomic_DNA"/>
</dbReference>
<dbReference type="Gene3D" id="2.30.110.10">
    <property type="entry name" value="Electron Transport, Fmn-binding Protein, Chain A"/>
    <property type="match status" value="1"/>
</dbReference>
<proteinExistence type="predicted"/>
<evidence type="ECO:0000313" key="3">
    <source>
        <dbReference type="Proteomes" id="UP000290475"/>
    </source>
</evidence>
<dbReference type="PANTHER" id="PTHR40660">
    <property type="entry name" value="5'-PHOSPHATE OXIDASE PUTATIVE DOMAIN-CONTAINING PROTEIN-RELATED"/>
    <property type="match status" value="1"/>
</dbReference>
<accession>A0A4Q1U5F9</accession>
<evidence type="ECO:0000259" key="1">
    <source>
        <dbReference type="Pfam" id="PF01243"/>
    </source>
</evidence>
<sequence length="139" mass="14862">MNRGCVIVAKLNQAMKDMIAGELSYISTVDADGNPDVGPKISMRVLDDEHLIYNEMTGGQTQANINDNGKAIVAVANAKALKGFRFGGTAKLYTDGPYYDQAAKWAEGKFPVPKGAGVITIDKIWTLDPGPKAGKLFEA</sequence>
<dbReference type="AlphaFoldDB" id="A0A4Q1U5F9"/>
<dbReference type="Proteomes" id="UP000290475">
    <property type="component" value="Unassembled WGS sequence"/>
</dbReference>
<dbReference type="InterPro" id="IPR011576">
    <property type="entry name" value="Pyridox_Oxase_N"/>
</dbReference>
<feature type="domain" description="Pyridoxamine 5'-phosphate oxidase N-terminal" evidence="1">
    <location>
        <begin position="14"/>
        <end position="121"/>
    </location>
</feature>
<gene>
    <name evidence="2" type="ORF">BVJ53_05375</name>
</gene>
<dbReference type="Pfam" id="PF01243">
    <property type="entry name" value="PNPOx_N"/>
    <property type="match status" value="1"/>
</dbReference>
<comment type="caution">
    <text evidence="2">The sequence shown here is derived from an EMBL/GenBank/DDBJ whole genome shotgun (WGS) entry which is preliminary data.</text>
</comment>
<evidence type="ECO:0000313" key="2">
    <source>
        <dbReference type="EMBL" id="RXT26786.1"/>
    </source>
</evidence>
<name>A0A4Q1U5F9_9LACO</name>
<protein>
    <submittedName>
        <fullName evidence="2">Pyridoxamine 5'-phosphate oxidase</fullName>
    </submittedName>
</protein>
<dbReference type="SUPFAM" id="SSF50475">
    <property type="entry name" value="FMN-binding split barrel"/>
    <property type="match status" value="1"/>
</dbReference>
<dbReference type="PANTHER" id="PTHR40660:SF1">
    <property type="entry name" value="5'-PHOSPHATE OXIDASE PUTATIVE DOMAIN-CONTAINING PROTEIN-RELATED"/>
    <property type="match status" value="1"/>
</dbReference>
<dbReference type="InterPro" id="IPR012349">
    <property type="entry name" value="Split_barrel_FMN-bd"/>
</dbReference>
<organism evidence="2 3">
    <name type="scientific">Lacticaseibacillus chiayiensis</name>
    <dbReference type="NCBI Taxonomy" id="2100821"/>
    <lineage>
        <taxon>Bacteria</taxon>
        <taxon>Bacillati</taxon>
        <taxon>Bacillota</taxon>
        <taxon>Bacilli</taxon>
        <taxon>Lactobacillales</taxon>
        <taxon>Lactobacillaceae</taxon>
        <taxon>Lacticaseibacillus</taxon>
    </lineage>
</organism>